<feature type="domain" description="Polymerase/histidinol phosphatase N-terminal" evidence="1">
    <location>
        <begin position="7"/>
        <end position="45"/>
    </location>
</feature>
<dbReference type="InterPro" id="IPR016195">
    <property type="entry name" value="Pol/histidinol_Pase-like"/>
</dbReference>
<reference evidence="2" key="1">
    <citation type="submission" date="2018-05" db="EMBL/GenBank/DDBJ databases">
        <authorList>
            <person name="Lanie J.A."/>
            <person name="Ng W.-L."/>
            <person name="Kazmierczak K.M."/>
            <person name="Andrzejewski T.M."/>
            <person name="Davidsen T.M."/>
            <person name="Wayne K.J."/>
            <person name="Tettelin H."/>
            <person name="Glass J.I."/>
            <person name="Rusch D."/>
            <person name="Podicherti R."/>
            <person name="Tsui H.-C.T."/>
            <person name="Winkler M.E."/>
        </authorList>
    </citation>
    <scope>NUCLEOTIDE SEQUENCE</scope>
</reference>
<proteinExistence type="predicted"/>
<dbReference type="PANTHER" id="PTHR32294">
    <property type="entry name" value="DNA POLYMERASE III SUBUNIT ALPHA"/>
    <property type="match status" value="1"/>
</dbReference>
<name>A0A382H774_9ZZZZ</name>
<sequence length="45" mass="5046">MKLSGFVHLHVHTSFSLLDSSLRHAELFKRAVELKMPAVAMTDHG</sequence>
<dbReference type="InterPro" id="IPR004805">
    <property type="entry name" value="DnaE2/DnaE/PolC"/>
</dbReference>
<dbReference type="InterPro" id="IPR003141">
    <property type="entry name" value="Pol/His_phosphatase_N"/>
</dbReference>
<dbReference type="SUPFAM" id="SSF89550">
    <property type="entry name" value="PHP domain-like"/>
    <property type="match status" value="1"/>
</dbReference>
<dbReference type="InterPro" id="IPR004013">
    <property type="entry name" value="PHP_dom"/>
</dbReference>
<dbReference type="GO" id="GO:0006260">
    <property type="term" value="P:DNA replication"/>
    <property type="evidence" value="ECO:0007669"/>
    <property type="project" value="InterPro"/>
</dbReference>
<dbReference type="EMBL" id="UINC01059534">
    <property type="protein sequence ID" value="SVB83052.1"/>
    <property type="molecule type" value="Genomic_DNA"/>
</dbReference>
<organism evidence="2">
    <name type="scientific">marine metagenome</name>
    <dbReference type="NCBI Taxonomy" id="408172"/>
    <lineage>
        <taxon>unclassified sequences</taxon>
        <taxon>metagenomes</taxon>
        <taxon>ecological metagenomes</taxon>
    </lineage>
</organism>
<dbReference type="Gene3D" id="3.20.20.140">
    <property type="entry name" value="Metal-dependent hydrolases"/>
    <property type="match status" value="1"/>
</dbReference>
<dbReference type="Pfam" id="PF02811">
    <property type="entry name" value="PHP"/>
    <property type="match status" value="1"/>
</dbReference>
<feature type="non-terminal residue" evidence="2">
    <location>
        <position position="45"/>
    </location>
</feature>
<protein>
    <recommendedName>
        <fullName evidence="1">Polymerase/histidinol phosphatase N-terminal domain-containing protein</fullName>
    </recommendedName>
</protein>
<gene>
    <name evidence="2" type="ORF">METZ01_LOCUS235906</name>
</gene>
<dbReference type="GO" id="GO:0008408">
    <property type="term" value="F:3'-5' exonuclease activity"/>
    <property type="evidence" value="ECO:0007669"/>
    <property type="project" value="InterPro"/>
</dbReference>
<dbReference type="PANTHER" id="PTHR32294:SF0">
    <property type="entry name" value="DNA POLYMERASE III SUBUNIT ALPHA"/>
    <property type="match status" value="1"/>
</dbReference>
<dbReference type="AlphaFoldDB" id="A0A382H774"/>
<evidence type="ECO:0000259" key="1">
    <source>
        <dbReference type="SMART" id="SM00481"/>
    </source>
</evidence>
<accession>A0A382H774</accession>
<dbReference type="SMART" id="SM00481">
    <property type="entry name" value="POLIIIAc"/>
    <property type="match status" value="1"/>
</dbReference>
<evidence type="ECO:0000313" key="2">
    <source>
        <dbReference type="EMBL" id="SVB83052.1"/>
    </source>
</evidence>